<evidence type="ECO:0000259" key="8">
    <source>
        <dbReference type="Pfam" id="PF07992"/>
    </source>
</evidence>
<keyword evidence="7" id="KW-0411">Iron-sulfur</keyword>
<keyword evidence="5 10" id="KW-0560">Oxidoreductase</keyword>
<evidence type="ECO:0000259" key="9">
    <source>
        <dbReference type="Pfam" id="PF14691"/>
    </source>
</evidence>
<dbReference type="InterPro" id="IPR009051">
    <property type="entry name" value="Helical_ferredxn"/>
</dbReference>
<dbReference type="Pfam" id="PF14691">
    <property type="entry name" value="Fer4_20"/>
    <property type="match status" value="1"/>
</dbReference>
<evidence type="ECO:0000256" key="5">
    <source>
        <dbReference type="ARBA" id="ARBA00023002"/>
    </source>
</evidence>
<dbReference type="GO" id="GO:0004355">
    <property type="term" value="F:glutamate synthase (NADPH) activity"/>
    <property type="evidence" value="ECO:0007669"/>
    <property type="project" value="UniProtKB-EC"/>
</dbReference>
<evidence type="ECO:0000313" key="11">
    <source>
        <dbReference type="Proteomes" id="UP000580654"/>
    </source>
</evidence>
<comment type="caution">
    <text evidence="10">The sequence shown here is derived from an EMBL/GenBank/DDBJ whole genome shotgun (WGS) entry which is preliminary data.</text>
</comment>
<keyword evidence="2" id="KW-0004">4Fe-4S</keyword>
<dbReference type="PANTHER" id="PTHR42783">
    <property type="entry name" value="GLUTAMATE SYNTHASE [NADPH] SMALL CHAIN"/>
    <property type="match status" value="1"/>
</dbReference>
<dbReference type="InterPro" id="IPR036188">
    <property type="entry name" value="FAD/NAD-bd_sf"/>
</dbReference>
<dbReference type="Proteomes" id="UP000580654">
    <property type="component" value="Unassembled WGS sequence"/>
</dbReference>
<proteinExistence type="predicted"/>
<dbReference type="EC" id="1.4.1.14" evidence="10"/>
<dbReference type="FunFam" id="3.50.50.60:FF:000041">
    <property type="entry name" value="Glutamate synthase, small subunit"/>
    <property type="match status" value="1"/>
</dbReference>
<keyword evidence="6" id="KW-0408">Iron</keyword>
<evidence type="ECO:0000256" key="7">
    <source>
        <dbReference type="ARBA" id="ARBA00023014"/>
    </source>
</evidence>
<dbReference type="GO" id="GO:0016040">
    <property type="term" value="F:glutamate synthase (NADH) activity"/>
    <property type="evidence" value="ECO:0007669"/>
    <property type="project" value="UniProtKB-EC"/>
</dbReference>
<feature type="domain" description="Dihydroprymidine dehydrogenase" evidence="9">
    <location>
        <begin position="24"/>
        <end position="134"/>
    </location>
</feature>
<keyword evidence="4" id="KW-0521">NADP</keyword>
<keyword evidence="3" id="KW-0479">Metal-binding</keyword>
<dbReference type="SUPFAM" id="SSF51971">
    <property type="entry name" value="Nucleotide-binding domain"/>
    <property type="match status" value="1"/>
</dbReference>
<evidence type="ECO:0000256" key="6">
    <source>
        <dbReference type="ARBA" id="ARBA00023004"/>
    </source>
</evidence>
<protein>
    <submittedName>
        <fullName evidence="10">Glutamate synthase (NADPH/NADH) small chain</fullName>
        <ecNumber evidence="10">1.4.1.13</ecNumber>
        <ecNumber evidence="10">1.4.1.14</ecNumber>
    </submittedName>
</protein>
<dbReference type="InterPro" id="IPR023753">
    <property type="entry name" value="FAD/NAD-binding_dom"/>
</dbReference>
<sequence length="478" mass="52515">MAERMLQFVRLSQQTPEKRAATIRREDFDEIYQRFDPARASEQASRCSQCGVPFCSVHCPLQQNIPDWLKLTAEGRLEEAYEVNSATNTFPEICGRVCPQDRLCEGNCVIEKGFEAVTIGAVERYINDTAWEKGWVKPPRPVRELEHSVGIVGAGPAGLAAAERLRSQGWQVHVYDRYDRAGGLLIYGIPNFKLEKDVITRRTAQFEEGGIVFHLNCEVGRDVTIAELREKHDAVLIATGVYKARDIAVPGTELEGVVPAMTFLTASNRKGLGDAVPEFDSGALSAEGKRVVVIGGGDTAMDCLRTSIRQGAASVTCLYRRDKANMPGSMREVHNAEEEGVRFSWLTAPEGFEGEGRVTGVRVTKMHLGLPDATGRQQVEPIPGSSFVEPADLVIKALGFDPEDLPVMFNEPALKVSRWGTLAVDRRTMMTNLPGVFAAGDIVRGASLVVWGIRDGRDVAERIAEYVKARETVPQAAE</sequence>
<dbReference type="EC" id="1.4.1.13" evidence="10"/>
<dbReference type="PANTHER" id="PTHR42783:SF3">
    <property type="entry name" value="GLUTAMATE SYNTHASE [NADPH] SMALL CHAIN-RELATED"/>
    <property type="match status" value="1"/>
</dbReference>
<name>A0A840Y2R9_9PROT</name>
<evidence type="ECO:0000256" key="2">
    <source>
        <dbReference type="ARBA" id="ARBA00022485"/>
    </source>
</evidence>
<comment type="cofactor">
    <cofactor evidence="1">
        <name>[4Fe-4S] cluster</name>
        <dbReference type="ChEBI" id="CHEBI:49883"/>
    </cofactor>
</comment>
<gene>
    <name evidence="10" type="ORF">FHS87_003455</name>
</gene>
<reference evidence="10 11" key="1">
    <citation type="submission" date="2020-08" db="EMBL/GenBank/DDBJ databases">
        <title>Genomic Encyclopedia of Type Strains, Phase IV (KMG-IV): sequencing the most valuable type-strain genomes for metagenomic binning, comparative biology and taxonomic classification.</title>
        <authorList>
            <person name="Goeker M."/>
        </authorList>
    </citation>
    <scope>NUCLEOTIDE SEQUENCE [LARGE SCALE GENOMIC DNA]</scope>
    <source>
        <strain evidence="10 11">DSM 25622</strain>
    </source>
</reference>
<dbReference type="EMBL" id="JACIJD010000017">
    <property type="protein sequence ID" value="MBB5695398.1"/>
    <property type="molecule type" value="Genomic_DNA"/>
</dbReference>
<accession>A0A840Y2R9</accession>
<dbReference type="GO" id="GO:0046872">
    <property type="term" value="F:metal ion binding"/>
    <property type="evidence" value="ECO:0007669"/>
    <property type="project" value="UniProtKB-KW"/>
</dbReference>
<dbReference type="Gene3D" id="1.10.1060.10">
    <property type="entry name" value="Alpha-helical ferredoxin"/>
    <property type="match status" value="1"/>
</dbReference>
<dbReference type="GO" id="GO:0051539">
    <property type="term" value="F:4 iron, 4 sulfur cluster binding"/>
    <property type="evidence" value="ECO:0007669"/>
    <property type="project" value="UniProtKB-KW"/>
</dbReference>
<dbReference type="NCBIfam" id="TIGR01318">
    <property type="entry name" value="gltD_gamma_fam"/>
    <property type="match status" value="1"/>
</dbReference>
<dbReference type="RefSeq" id="WP_184520596.1">
    <property type="nucleotide sequence ID" value="NZ_JACIJD010000017.1"/>
</dbReference>
<dbReference type="PRINTS" id="PR00419">
    <property type="entry name" value="ADXRDTASE"/>
</dbReference>
<keyword evidence="11" id="KW-1185">Reference proteome</keyword>
<evidence type="ECO:0000256" key="3">
    <source>
        <dbReference type="ARBA" id="ARBA00022723"/>
    </source>
</evidence>
<dbReference type="SUPFAM" id="SSF46548">
    <property type="entry name" value="alpha-helical ferredoxin"/>
    <property type="match status" value="1"/>
</dbReference>
<dbReference type="InterPro" id="IPR006006">
    <property type="entry name" value="GltD-like"/>
</dbReference>
<evidence type="ECO:0000256" key="1">
    <source>
        <dbReference type="ARBA" id="ARBA00001966"/>
    </source>
</evidence>
<feature type="domain" description="FAD/NAD(P)-binding" evidence="8">
    <location>
        <begin position="148"/>
        <end position="451"/>
    </location>
</feature>
<dbReference type="InterPro" id="IPR028261">
    <property type="entry name" value="DPD_II"/>
</dbReference>
<dbReference type="AlphaFoldDB" id="A0A840Y2R9"/>
<evidence type="ECO:0000313" key="10">
    <source>
        <dbReference type="EMBL" id="MBB5695398.1"/>
    </source>
</evidence>
<evidence type="ECO:0000256" key="4">
    <source>
        <dbReference type="ARBA" id="ARBA00022857"/>
    </source>
</evidence>
<organism evidence="10 11">
    <name type="scientific">Muricoccus pecuniae</name>
    <dbReference type="NCBI Taxonomy" id="693023"/>
    <lineage>
        <taxon>Bacteria</taxon>
        <taxon>Pseudomonadati</taxon>
        <taxon>Pseudomonadota</taxon>
        <taxon>Alphaproteobacteria</taxon>
        <taxon>Acetobacterales</taxon>
        <taxon>Roseomonadaceae</taxon>
        <taxon>Muricoccus</taxon>
    </lineage>
</organism>
<dbReference type="Gene3D" id="3.50.50.60">
    <property type="entry name" value="FAD/NAD(P)-binding domain"/>
    <property type="match status" value="2"/>
</dbReference>
<dbReference type="Pfam" id="PF07992">
    <property type="entry name" value="Pyr_redox_2"/>
    <property type="match status" value="1"/>
</dbReference>